<gene>
    <name evidence="2" type="ORF">C4S77_03290</name>
</gene>
<keyword evidence="1" id="KW-0732">Signal</keyword>
<keyword evidence="3" id="KW-1185">Reference proteome</keyword>
<sequence>MNFKIIYVILFLNSTLFSLAQKDKIIITATLDTLSKTLAVNQKIFFYNDTKTSLNSIYFHSATNSYSNNHTELGKRKLEDRNKVLYFSKLKERGKIENLTIFTQNKPALFLLRDFEFYEIYLYEPLLPDKTITIELNYKIKLPVDKISGYGYSKDGSYLLKYFFLQPLSYKENKPLLVPFTDTEFSPYRNTDYEINLQYPDNYFIDSDLKVIDSNNLMGTSKDAISILISKKNNIKFNYKIKEDSVEVSIGYGIKDSLLNIYQNKIERELSYLHKKLGPLPSKIFISTKIKKNQNFIGVDDINFFGIKEWNLFSEEDQIDLKLFQQIAYNVINQKIELDKNLNHWILNGLLFYYQYNYIKEFYPNTKLLGNLPNEVSVFKIKPLKYFFISKVPLTDRYKLGYRYIATQNYDQPINEKYLNLSNINQIIISGFKTGLSFNFISNYIGKNIFEESIKTIVQQNNDKELTSEELKNSLEKSSKRNLDWFFNDYINSNERINFKIKKFYSQENQDSIQINIYNKTQLPVPILISAKKDKKIVNEKWVYSTKKDSLYSFPKGNYDELLINQNYLFPEINDNDNSLITKGFYKNKKRFQLKFYADVDNPNYTQIFYEPKVKWNNYDKFILGIRFYNRSPFSRPFEYSFAPTYSTGTNSLTGSGSLNYNIDMETGIFRRISLNSNYNYFHYDKGLSYTQYSEGLSFIFKKRPRSEISRTISVGFNSVEREKDPFKLREKNDYSHYNLLNISYIYSDKKIINEWYGRTDFQHSNLFDKISSEIYYRHEYAYNKKITLRYFGGYFFNNRSNSTYFDFGIDHITDYSFSYVDYLGRSATSGLLYQQYIMAEGGFKSLVDKSASKWINTLNGEIHLWKLFDLYADAGVYKSNGKSIRFIYDSGVKLRIIPDFLELYFPMQSTLGFEPAMKNYFSNIRFTFNFNLSAVVNHLRRGWY</sequence>
<protein>
    <submittedName>
        <fullName evidence="2">Aminopeptidase</fullName>
    </submittedName>
</protein>
<accession>A0A2S8AF99</accession>
<reference evidence="2 3" key="1">
    <citation type="submission" date="2018-02" db="EMBL/GenBank/DDBJ databases">
        <title>Genome sequences of Apibacter spp., gut symbionts of Asian honey bees.</title>
        <authorList>
            <person name="Kwong W.K."/>
            <person name="Steele M.I."/>
            <person name="Moran N.A."/>
        </authorList>
    </citation>
    <scope>NUCLEOTIDE SEQUENCE [LARGE SCALE GENOMIC DNA]</scope>
    <source>
        <strain evidence="3">wkB301</strain>
    </source>
</reference>
<dbReference type="Gene3D" id="1.10.390.10">
    <property type="entry name" value="Neutral Protease Domain 2"/>
    <property type="match status" value="1"/>
</dbReference>
<evidence type="ECO:0000256" key="1">
    <source>
        <dbReference type="SAM" id="SignalP"/>
    </source>
</evidence>
<dbReference type="AlphaFoldDB" id="A0A2S8AF99"/>
<dbReference type="OrthoDB" id="9813075at2"/>
<keyword evidence="2" id="KW-0031">Aminopeptidase</keyword>
<feature type="chain" id="PRO_5015652504" evidence="1">
    <location>
        <begin position="21"/>
        <end position="945"/>
    </location>
</feature>
<dbReference type="Proteomes" id="UP000238042">
    <property type="component" value="Unassembled WGS sequence"/>
</dbReference>
<dbReference type="EMBL" id="PSZM01000024">
    <property type="protein sequence ID" value="PQL94200.1"/>
    <property type="molecule type" value="Genomic_DNA"/>
</dbReference>
<dbReference type="GO" id="GO:0004177">
    <property type="term" value="F:aminopeptidase activity"/>
    <property type="evidence" value="ECO:0007669"/>
    <property type="project" value="UniProtKB-KW"/>
</dbReference>
<comment type="caution">
    <text evidence="2">The sequence shown here is derived from an EMBL/GenBank/DDBJ whole genome shotgun (WGS) entry which is preliminary data.</text>
</comment>
<evidence type="ECO:0000313" key="3">
    <source>
        <dbReference type="Proteomes" id="UP000238042"/>
    </source>
</evidence>
<name>A0A2S8AF99_9FLAO</name>
<dbReference type="InterPro" id="IPR027268">
    <property type="entry name" value="Peptidase_M4/M1_CTD_sf"/>
</dbReference>
<keyword evidence="2" id="KW-0645">Protease</keyword>
<organism evidence="2 3">
    <name type="scientific">Apibacter adventoris</name>
    <dbReference type="NCBI Taxonomy" id="1679466"/>
    <lineage>
        <taxon>Bacteria</taxon>
        <taxon>Pseudomonadati</taxon>
        <taxon>Bacteroidota</taxon>
        <taxon>Flavobacteriia</taxon>
        <taxon>Flavobacteriales</taxon>
        <taxon>Weeksellaceae</taxon>
        <taxon>Apibacter</taxon>
    </lineage>
</organism>
<evidence type="ECO:0000313" key="2">
    <source>
        <dbReference type="EMBL" id="PQL94200.1"/>
    </source>
</evidence>
<feature type="signal peptide" evidence="1">
    <location>
        <begin position="1"/>
        <end position="20"/>
    </location>
</feature>
<dbReference type="RefSeq" id="WP_105246028.1">
    <property type="nucleotide sequence ID" value="NZ_PSZM01000024.1"/>
</dbReference>
<keyword evidence="2" id="KW-0378">Hydrolase</keyword>
<proteinExistence type="predicted"/>